<feature type="transmembrane region" description="Helical" evidence="7">
    <location>
        <begin position="215"/>
        <end position="237"/>
    </location>
</feature>
<evidence type="ECO:0000256" key="6">
    <source>
        <dbReference type="SAM" id="MobiDB-lite"/>
    </source>
</evidence>
<evidence type="ECO:0000256" key="3">
    <source>
        <dbReference type="ARBA" id="ARBA00022692"/>
    </source>
</evidence>
<comment type="subcellular location">
    <subcellularLocation>
        <location evidence="1">Membrane</location>
        <topology evidence="1">Multi-pass membrane protein</topology>
    </subcellularLocation>
</comment>
<dbReference type="Proteomes" id="UP001530377">
    <property type="component" value="Unassembled WGS sequence"/>
</dbReference>
<keyword evidence="4 7" id="KW-1133">Transmembrane helix</keyword>
<comment type="caution">
    <text evidence="8">The sequence shown here is derived from an EMBL/GenBank/DDBJ whole genome shotgun (WGS) entry which is preliminary data.</text>
</comment>
<keyword evidence="3 7" id="KW-0812">Transmembrane</keyword>
<keyword evidence="5 7" id="KW-0472">Membrane</keyword>
<dbReference type="EMBL" id="JALLPB020000062">
    <property type="protein sequence ID" value="KAL3822561.1"/>
    <property type="molecule type" value="Genomic_DNA"/>
</dbReference>
<evidence type="ECO:0000313" key="8">
    <source>
        <dbReference type="EMBL" id="KAL3822561.1"/>
    </source>
</evidence>
<accession>A0ABD3SDC8</accession>
<feature type="transmembrane region" description="Helical" evidence="7">
    <location>
        <begin position="103"/>
        <end position="122"/>
    </location>
</feature>
<feature type="transmembrane region" description="Helical" evidence="7">
    <location>
        <begin position="249"/>
        <end position="269"/>
    </location>
</feature>
<dbReference type="Pfam" id="PF05216">
    <property type="entry name" value="UNC-50"/>
    <property type="match status" value="1"/>
</dbReference>
<feature type="compositionally biased region" description="Low complexity" evidence="6">
    <location>
        <begin position="31"/>
        <end position="46"/>
    </location>
</feature>
<feature type="transmembrane region" description="Helical" evidence="7">
    <location>
        <begin position="178"/>
        <end position="203"/>
    </location>
</feature>
<dbReference type="InterPro" id="IPR007881">
    <property type="entry name" value="UNC-50"/>
</dbReference>
<evidence type="ECO:0000256" key="7">
    <source>
        <dbReference type="SAM" id="Phobius"/>
    </source>
</evidence>
<feature type="transmembrane region" description="Helical" evidence="7">
    <location>
        <begin position="134"/>
        <end position="157"/>
    </location>
</feature>
<dbReference type="PANTHER" id="PTHR12841:SF6">
    <property type="entry name" value="PROTEIN UNC-50 HOMOLOG"/>
    <property type="match status" value="1"/>
</dbReference>
<evidence type="ECO:0000256" key="5">
    <source>
        <dbReference type="ARBA" id="ARBA00023136"/>
    </source>
</evidence>
<reference evidence="8 9" key="1">
    <citation type="submission" date="2024-10" db="EMBL/GenBank/DDBJ databases">
        <title>Updated reference genomes for cyclostephanoid diatoms.</title>
        <authorList>
            <person name="Roberts W.R."/>
            <person name="Alverson A.J."/>
        </authorList>
    </citation>
    <scope>NUCLEOTIDE SEQUENCE [LARGE SCALE GENOMIC DNA]</scope>
    <source>
        <strain evidence="8 9">AJA228-03</strain>
    </source>
</reference>
<keyword evidence="9" id="KW-1185">Reference proteome</keyword>
<sequence>MADAENTKMPAQTRLSISTLSSRVGGGSLGGSSSSLPYMSSSHPSPTLTPQQYLQRMVDLQQMDLQSAIDQMRTLLSLYPQRVYKMAYYRKQTKNHWARDDPAFCFVQVVMIVAFSIAYGFAFRVSSLSVVLGFVVKSVLIHWLGFGIIVASMGRLISNKHLMMSERSPSHVKQDVEWLYAFDVHCNAFVPLFVLLYVVQFFLLPLVLGTSLLSMGIANTLYAAAFGWYFYITHLGYRALPFLSNTEVFLFPVAAILAIYVFNFVVYPFGLGWNASRIVAYVYFEK</sequence>
<evidence type="ECO:0000313" key="9">
    <source>
        <dbReference type="Proteomes" id="UP001530377"/>
    </source>
</evidence>
<proteinExistence type="inferred from homology"/>
<evidence type="ECO:0000256" key="2">
    <source>
        <dbReference type="ARBA" id="ARBA00006293"/>
    </source>
</evidence>
<dbReference type="PANTHER" id="PTHR12841">
    <property type="entry name" value="PROTEIN UNC-50 HOMOLOG"/>
    <property type="match status" value="1"/>
</dbReference>
<feature type="region of interest" description="Disordered" evidence="6">
    <location>
        <begin position="21"/>
        <end position="47"/>
    </location>
</feature>
<protein>
    <submittedName>
        <fullName evidence="8">Uncharacterized protein</fullName>
    </submittedName>
</protein>
<comment type="similarity">
    <text evidence="2">Belongs to the unc-50 family.</text>
</comment>
<name>A0ABD3SDC8_9STRA</name>
<dbReference type="AlphaFoldDB" id="A0ABD3SDC8"/>
<evidence type="ECO:0000256" key="1">
    <source>
        <dbReference type="ARBA" id="ARBA00004141"/>
    </source>
</evidence>
<dbReference type="GO" id="GO:0016020">
    <property type="term" value="C:membrane"/>
    <property type="evidence" value="ECO:0007669"/>
    <property type="project" value="UniProtKB-SubCell"/>
</dbReference>
<evidence type="ECO:0000256" key="4">
    <source>
        <dbReference type="ARBA" id="ARBA00022989"/>
    </source>
</evidence>
<gene>
    <name evidence="8" type="ORF">ACHAXA_007672</name>
</gene>
<organism evidence="8 9">
    <name type="scientific">Cyclostephanos tholiformis</name>
    <dbReference type="NCBI Taxonomy" id="382380"/>
    <lineage>
        <taxon>Eukaryota</taxon>
        <taxon>Sar</taxon>
        <taxon>Stramenopiles</taxon>
        <taxon>Ochrophyta</taxon>
        <taxon>Bacillariophyta</taxon>
        <taxon>Coscinodiscophyceae</taxon>
        <taxon>Thalassiosirophycidae</taxon>
        <taxon>Stephanodiscales</taxon>
        <taxon>Stephanodiscaceae</taxon>
        <taxon>Cyclostephanos</taxon>
    </lineage>
</organism>